<dbReference type="InterPro" id="IPR053168">
    <property type="entry name" value="Glutamic_endopeptidase"/>
</dbReference>
<proteinExistence type="predicted"/>
<feature type="domain" description="Neprosin PEP catalytic" evidence="1">
    <location>
        <begin position="91"/>
        <end position="332"/>
    </location>
</feature>
<organism evidence="2 3">
    <name type="scientific">Capsella rubella</name>
    <dbReference type="NCBI Taxonomy" id="81985"/>
    <lineage>
        <taxon>Eukaryota</taxon>
        <taxon>Viridiplantae</taxon>
        <taxon>Streptophyta</taxon>
        <taxon>Embryophyta</taxon>
        <taxon>Tracheophyta</taxon>
        <taxon>Spermatophyta</taxon>
        <taxon>Magnoliopsida</taxon>
        <taxon>eudicotyledons</taxon>
        <taxon>Gunneridae</taxon>
        <taxon>Pentapetalae</taxon>
        <taxon>rosids</taxon>
        <taxon>malvids</taxon>
        <taxon>Brassicales</taxon>
        <taxon>Brassicaceae</taxon>
        <taxon>Camelineae</taxon>
        <taxon>Capsella</taxon>
    </lineage>
</organism>
<accession>R0GSF2</accession>
<dbReference type="AlphaFoldDB" id="R0GSF2"/>
<dbReference type="Proteomes" id="UP000029121">
    <property type="component" value="Unassembled WGS sequence"/>
</dbReference>
<sequence>MDNEVKSDRNAQKAIRRFAYQIDMKMDPRKVRPSNEVLAMISKDASLEEELSNNEAVAEFDIPGEGCPQGQVPIHKPRNLFNNTEKHFYSNYGTLGEHAAIVRKHDPSPSRGASAWVSIYEPKVTKDQFSMTIIELHTNYGDEGERTSAQIGWAPDAMDNGCYNVQCKGFVQVDRKLYLGASFQRTSVVGGKQYKGFFALHQDRKTNNLLVSYMKTYIGYWPGEILPYLENGAKEVVYGGFTYTPSENMHPWDVVSPPMGNGRKPLDEEVGLSHTCYMHSVRHVTQDYISVDIDTVKFVEDADVGRCYDVIIQDPGKYGQMFTFGGPGGYLTKTVENGFELAAAIIGGLFVSPNSIIVKTSPFTCGCNSRNDVAKQCWRKCCWRKRGVDSDWSTYRCSILDRSELFLHHRAFERNQINGVVRLAVAGTCSYD</sequence>
<protein>
    <recommendedName>
        <fullName evidence="1">Neprosin PEP catalytic domain-containing protein</fullName>
    </recommendedName>
</protein>
<evidence type="ECO:0000313" key="3">
    <source>
        <dbReference type="Proteomes" id="UP000029121"/>
    </source>
</evidence>
<dbReference type="Pfam" id="PF03080">
    <property type="entry name" value="Neprosin"/>
    <property type="match status" value="1"/>
</dbReference>
<dbReference type="EMBL" id="KB870812">
    <property type="protein sequence ID" value="EOA15270.1"/>
    <property type="molecule type" value="Genomic_DNA"/>
</dbReference>
<name>R0GSF2_9BRAS</name>
<evidence type="ECO:0000259" key="1">
    <source>
        <dbReference type="PROSITE" id="PS52045"/>
    </source>
</evidence>
<reference evidence="3" key="1">
    <citation type="journal article" date="2013" name="Nat. Genet.">
        <title>The Capsella rubella genome and the genomic consequences of rapid mating system evolution.</title>
        <authorList>
            <person name="Slotte T."/>
            <person name="Hazzouri K.M."/>
            <person name="Agren J.A."/>
            <person name="Koenig D."/>
            <person name="Maumus F."/>
            <person name="Guo Y.L."/>
            <person name="Steige K."/>
            <person name="Platts A.E."/>
            <person name="Escobar J.S."/>
            <person name="Newman L.K."/>
            <person name="Wang W."/>
            <person name="Mandakova T."/>
            <person name="Vello E."/>
            <person name="Smith L.M."/>
            <person name="Henz S.R."/>
            <person name="Steffen J."/>
            <person name="Takuno S."/>
            <person name="Brandvain Y."/>
            <person name="Coop G."/>
            <person name="Andolfatto P."/>
            <person name="Hu T.T."/>
            <person name="Blanchette M."/>
            <person name="Clark R.M."/>
            <person name="Quesneville H."/>
            <person name="Nordborg M."/>
            <person name="Gaut B.S."/>
            <person name="Lysak M.A."/>
            <person name="Jenkins J."/>
            <person name="Grimwood J."/>
            <person name="Chapman J."/>
            <person name="Prochnik S."/>
            <person name="Shu S."/>
            <person name="Rokhsar D."/>
            <person name="Schmutz J."/>
            <person name="Weigel D."/>
            <person name="Wright S.I."/>
        </authorList>
    </citation>
    <scope>NUCLEOTIDE SEQUENCE [LARGE SCALE GENOMIC DNA]</scope>
    <source>
        <strain evidence="3">cv. Monte Gargano</strain>
    </source>
</reference>
<dbReference type="PANTHER" id="PTHR31589:SF248">
    <property type="entry name" value="CARBOXYL-TERMINAL PROTEINASE-LIKE PROTEIN (DUF239)-RELATED"/>
    <property type="match status" value="1"/>
</dbReference>
<dbReference type="PROSITE" id="PS52045">
    <property type="entry name" value="NEPROSIN_PEP_CD"/>
    <property type="match status" value="1"/>
</dbReference>
<evidence type="ECO:0000313" key="2">
    <source>
        <dbReference type="EMBL" id="EOA15270.1"/>
    </source>
</evidence>
<dbReference type="STRING" id="81985.R0GSF2"/>
<gene>
    <name evidence="2" type="ORF">CARUB_v10028670mg</name>
</gene>
<dbReference type="PANTHER" id="PTHR31589">
    <property type="entry name" value="PROTEIN, PUTATIVE (DUF239)-RELATED-RELATED"/>
    <property type="match status" value="1"/>
</dbReference>
<keyword evidence="3" id="KW-1185">Reference proteome</keyword>
<dbReference type="InterPro" id="IPR004314">
    <property type="entry name" value="Neprosin"/>
</dbReference>